<dbReference type="Proteomes" id="UP000559626">
    <property type="component" value="Unassembled WGS sequence"/>
</dbReference>
<feature type="compositionally biased region" description="Basic residues" evidence="1">
    <location>
        <begin position="1"/>
        <end position="15"/>
    </location>
</feature>
<protein>
    <submittedName>
        <fullName evidence="2">Uncharacterized protein</fullName>
    </submittedName>
</protein>
<feature type="region of interest" description="Disordered" evidence="1">
    <location>
        <begin position="1"/>
        <end position="22"/>
    </location>
</feature>
<keyword evidence="3" id="KW-1185">Reference proteome</keyword>
<proteinExistence type="predicted"/>
<dbReference type="EMBL" id="JABBGH010000001">
    <property type="protein sequence ID" value="NML63889.1"/>
    <property type="molecule type" value="Genomic_DNA"/>
</dbReference>
<comment type="caution">
    <text evidence="2">The sequence shown here is derived from an EMBL/GenBank/DDBJ whole genome shotgun (WGS) entry which is preliminary data.</text>
</comment>
<evidence type="ECO:0000313" key="3">
    <source>
        <dbReference type="Proteomes" id="UP000559626"/>
    </source>
</evidence>
<name>A0A7Y0AAR7_9BACT</name>
<sequence>MRKIRAKVRKNKKSVPPKPPEAGKGFWLWLLQEALHTALAVAACHWLG</sequence>
<accession>A0A7Y0AAR7</accession>
<organism evidence="2 3">
    <name type="scientific">Hymenobacter polaris</name>
    <dbReference type="NCBI Taxonomy" id="2682546"/>
    <lineage>
        <taxon>Bacteria</taxon>
        <taxon>Pseudomonadati</taxon>
        <taxon>Bacteroidota</taxon>
        <taxon>Cytophagia</taxon>
        <taxon>Cytophagales</taxon>
        <taxon>Hymenobacteraceae</taxon>
        <taxon>Hymenobacter</taxon>
    </lineage>
</organism>
<dbReference type="AlphaFoldDB" id="A0A7Y0AAR7"/>
<evidence type="ECO:0000313" key="2">
    <source>
        <dbReference type="EMBL" id="NML63889.1"/>
    </source>
</evidence>
<gene>
    <name evidence="2" type="ORF">HHL22_01595</name>
</gene>
<evidence type="ECO:0000256" key="1">
    <source>
        <dbReference type="SAM" id="MobiDB-lite"/>
    </source>
</evidence>
<dbReference type="RefSeq" id="WP_169529220.1">
    <property type="nucleotide sequence ID" value="NZ_JABBGH010000001.1"/>
</dbReference>
<reference evidence="2 3" key="1">
    <citation type="submission" date="2020-04" db="EMBL/GenBank/DDBJ databases">
        <title>Hymenobacter polaris sp. nov., isolated from Arctic soil.</title>
        <authorList>
            <person name="Dahal R.H."/>
        </authorList>
    </citation>
    <scope>NUCLEOTIDE SEQUENCE [LARGE SCALE GENOMIC DNA]</scope>
    <source>
        <strain evidence="2 3">RP-2-7</strain>
    </source>
</reference>